<dbReference type="InterPro" id="IPR031633">
    <property type="entry name" value="SLD5_C"/>
</dbReference>
<dbReference type="InterPro" id="IPR038749">
    <property type="entry name" value="Sld5_GINS_A"/>
</dbReference>
<evidence type="ECO:0000313" key="2">
    <source>
        <dbReference type="EMBL" id="KAL1413039.1"/>
    </source>
</evidence>
<evidence type="ECO:0000256" key="1">
    <source>
        <dbReference type="SAM" id="MobiDB-lite"/>
    </source>
</evidence>
<name>A0ABR3QE95_9TREE</name>
<dbReference type="PANTHER" id="PTHR21206:SF0">
    <property type="entry name" value="DNA REPLICATION COMPLEX GINS PROTEIN SLD5"/>
    <property type="match status" value="1"/>
</dbReference>
<dbReference type="CDD" id="cd11711">
    <property type="entry name" value="GINS_A_Sld5"/>
    <property type="match status" value="1"/>
</dbReference>
<feature type="compositionally biased region" description="Acidic residues" evidence="1">
    <location>
        <begin position="1"/>
        <end position="11"/>
    </location>
</feature>
<sequence length="275" mass="30332">MSSFFDDDDEPFPQAAQAGSSRAGSAAPGRFLTRLSSIAGTPAPGFAESEAAAPMDEDAAAPEHSIFSAAELAPGAEEDALDDVRRLARVWVRERGVPGLLGWEGDLLDSLLDRLEQQQSMLDTLRADPQTSEEEHFRLVLVQTEMERAKYLVRSYVRVRLHKHILATPDLHALLSGAELAHAHKYADLLGAHYAHSVLDSLPEWLRRVDESYGDGVSMVTKPNDNTPVLVLCRKDCGEVMLEHGDTAYLAEGTTHLVRYHLVERWIALGWAEVL</sequence>
<protein>
    <submittedName>
        <fullName evidence="2">GINS complex subunit</fullName>
    </submittedName>
</protein>
<feature type="compositionally biased region" description="Low complexity" evidence="1">
    <location>
        <begin position="13"/>
        <end position="27"/>
    </location>
</feature>
<dbReference type="RefSeq" id="XP_069212983.1">
    <property type="nucleotide sequence ID" value="XM_069349439.1"/>
</dbReference>
<dbReference type="GeneID" id="95981831"/>
<dbReference type="InterPro" id="IPR008591">
    <property type="entry name" value="GINS_Sld5"/>
</dbReference>
<dbReference type="Proteomes" id="UP001565368">
    <property type="component" value="Unassembled WGS sequence"/>
</dbReference>
<dbReference type="Gene3D" id="1.20.58.1030">
    <property type="match status" value="1"/>
</dbReference>
<dbReference type="InterPro" id="IPR036224">
    <property type="entry name" value="GINS_bundle-like_dom_sf"/>
</dbReference>
<organism evidence="2 3">
    <name type="scientific">Vanrija albida</name>
    <dbReference type="NCBI Taxonomy" id="181172"/>
    <lineage>
        <taxon>Eukaryota</taxon>
        <taxon>Fungi</taxon>
        <taxon>Dikarya</taxon>
        <taxon>Basidiomycota</taxon>
        <taxon>Agaricomycotina</taxon>
        <taxon>Tremellomycetes</taxon>
        <taxon>Trichosporonales</taxon>
        <taxon>Trichosporonaceae</taxon>
        <taxon>Vanrija</taxon>
    </lineage>
</organism>
<dbReference type="SUPFAM" id="SSF158573">
    <property type="entry name" value="GINS helical bundle-like"/>
    <property type="match status" value="1"/>
</dbReference>
<reference evidence="2 3" key="1">
    <citation type="submission" date="2023-08" db="EMBL/GenBank/DDBJ databases">
        <title>Annotated Genome Sequence of Vanrija albida AlHP1.</title>
        <authorList>
            <person name="Herzog R."/>
        </authorList>
    </citation>
    <scope>NUCLEOTIDE SEQUENCE [LARGE SCALE GENOMIC DNA]</scope>
    <source>
        <strain evidence="2 3">AlHP1</strain>
    </source>
</reference>
<dbReference type="CDD" id="cd21692">
    <property type="entry name" value="GINS_B_Sld5"/>
    <property type="match status" value="1"/>
</dbReference>
<keyword evidence="3" id="KW-1185">Reference proteome</keyword>
<dbReference type="PANTHER" id="PTHR21206">
    <property type="entry name" value="SLD5 PROTEIN"/>
    <property type="match status" value="1"/>
</dbReference>
<feature type="region of interest" description="Disordered" evidence="1">
    <location>
        <begin position="1"/>
        <end position="27"/>
    </location>
</feature>
<evidence type="ECO:0000313" key="3">
    <source>
        <dbReference type="Proteomes" id="UP001565368"/>
    </source>
</evidence>
<comment type="caution">
    <text evidence="2">The sequence shown here is derived from an EMBL/GenBank/DDBJ whole genome shotgun (WGS) entry which is preliminary data.</text>
</comment>
<proteinExistence type="predicted"/>
<gene>
    <name evidence="2" type="primary">SLD5</name>
    <name evidence="2" type="ORF">Q8F55_000788</name>
</gene>
<dbReference type="EMBL" id="JBBXJM010000001">
    <property type="protein sequence ID" value="KAL1413039.1"/>
    <property type="molecule type" value="Genomic_DNA"/>
</dbReference>
<accession>A0ABR3QE95</accession>